<accession>A0AAD7AWQ1</accession>
<comment type="caution">
    <text evidence="2">The sequence shown here is derived from an EMBL/GenBank/DDBJ whole genome shotgun (WGS) entry which is preliminary data.</text>
</comment>
<feature type="compositionally biased region" description="Acidic residues" evidence="1">
    <location>
        <begin position="94"/>
        <end position="108"/>
    </location>
</feature>
<feature type="compositionally biased region" description="Acidic residues" evidence="1">
    <location>
        <begin position="119"/>
        <end position="129"/>
    </location>
</feature>
<feature type="region of interest" description="Disordered" evidence="1">
    <location>
        <begin position="35"/>
        <end position="135"/>
    </location>
</feature>
<dbReference type="AlphaFoldDB" id="A0AAD7AWQ1"/>
<dbReference type="Proteomes" id="UP001221757">
    <property type="component" value="Unassembled WGS sequence"/>
</dbReference>
<evidence type="ECO:0000256" key="1">
    <source>
        <dbReference type="SAM" id="MobiDB-lite"/>
    </source>
</evidence>
<name>A0AAD7AWQ1_MYCRO</name>
<evidence type="ECO:0000313" key="3">
    <source>
        <dbReference type="Proteomes" id="UP001221757"/>
    </source>
</evidence>
<reference evidence="2" key="1">
    <citation type="submission" date="2023-03" db="EMBL/GenBank/DDBJ databases">
        <title>Massive genome expansion in bonnet fungi (Mycena s.s.) driven by repeated elements and novel gene families across ecological guilds.</title>
        <authorList>
            <consortium name="Lawrence Berkeley National Laboratory"/>
            <person name="Harder C.B."/>
            <person name="Miyauchi S."/>
            <person name="Viragh M."/>
            <person name="Kuo A."/>
            <person name="Thoen E."/>
            <person name="Andreopoulos B."/>
            <person name="Lu D."/>
            <person name="Skrede I."/>
            <person name="Drula E."/>
            <person name="Henrissat B."/>
            <person name="Morin E."/>
            <person name="Kohler A."/>
            <person name="Barry K."/>
            <person name="LaButti K."/>
            <person name="Morin E."/>
            <person name="Salamov A."/>
            <person name="Lipzen A."/>
            <person name="Mereny Z."/>
            <person name="Hegedus B."/>
            <person name="Baldrian P."/>
            <person name="Stursova M."/>
            <person name="Weitz H."/>
            <person name="Taylor A."/>
            <person name="Grigoriev I.V."/>
            <person name="Nagy L.G."/>
            <person name="Martin F."/>
            <person name="Kauserud H."/>
        </authorList>
    </citation>
    <scope>NUCLEOTIDE SEQUENCE</scope>
    <source>
        <strain evidence="2">CBHHK067</strain>
    </source>
</reference>
<sequence>MQTDLPFFQRFQGAWPICVLLKQYLRNCGDKRKHNLKAERQAEAEDSEDWSDNQSSRSKSKKRAKVIKESDINSDEDEDGDGRGGALGGASDNESVEEEEENDEDGGENGEGSRKAPEIDAEVLEDGFEDIGLSPDFQLDQADWDSEMCGEHNDEEEDGQGSDIIPNSTLWWRAETCFLTPVHLSCARRLPFRCSLAPKPDAQRQKCSKDEILA</sequence>
<protein>
    <submittedName>
        <fullName evidence="2">Uncharacterized protein</fullName>
    </submittedName>
</protein>
<gene>
    <name evidence="2" type="ORF">B0H17DRAFT_1223187</name>
</gene>
<keyword evidence="3" id="KW-1185">Reference proteome</keyword>
<dbReference type="EMBL" id="JARKIE010001602">
    <property type="protein sequence ID" value="KAJ7601358.1"/>
    <property type="molecule type" value="Genomic_DNA"/>
</dbReference>
<proteinExistence type="predicted"/>
<evidence type="ECO:0000313" key="2">
    <source>
        <dbReference type="EMBL" id="KAJ7601358.1"/>
    </source>
</evidence>
<organism evidence="2 3">
    <name type="scientific">Mycena rosella</name>
    <name type="common">Pink bonnet</name>
    <name type="synonym">Agaricus rosellus</name>
    <dbReference type="NCBI Taxonomy" id="1033263"/>
    <lineage>
        <taxon>Eukaryota</taxon>
        <taxon>Fungi</taxon>
        <taxon>Dikarya</taxon>
        <taxon>Basidiomycota</taxon>
        <taxon>Agaricomycotina</taxon>
        <taxon>Agaricomycetes</taxon>
        <taxon>Agaricomycetidae</taxon>
        <taxon>Agaricales</taxon>
        <taxon>Marasmiineae</taxon>
        <taxon>Mycenaceae</taxon>
        <taxon>Mycena</taxon>
    </lineage>
</organism>